<feature type="domain" description="Sulfatase N-terminal" evidence="2">
    <location>
        <begin position="31"/>
        <end position="359"/>
    </location>
</feature>
<dbReference type="CDD" id="cd16142">
    <property type="entry name" value="ARS_like"/>
    <property type="match status" value="1"/>
</dbReference>
<keyword evidence="1" id="KW-0732">Signal</keyword>
<accession>A0A1Q8ER59</accession>
<dbReference type="OrthoDB" id="9803751at2"/>
<dbReference type="InterPro" id="IPR000917">
    <property type="entry name" value="Sulfatase_N"/>
</dbReference>
<gene>
    <name evidence="3" type="ORF">BTN82_14600</name>
</gene>
<dbReference type="AlphaFoldDB" id="A0A1Q8ER59"/>
<dbReference type="SUPFAM" id="SSF53649">
    <property type="entry name" value="Alkaline phosphatase-like"/>
    <property type="match status" value="1"/>
</dbReference>
<evidence type="ECO:0000313" key="4">
    <source>
        <dbReference type="Proteomes" id="UP000185578"/>
    </source>
</evidence>
<dbReference type="Gene3D" id="3.30.1120.10">
    <property type="match status" value="1"/>
</dbReference>
<name>A0A1Q8ER59_9PSED</name>
<sequence>MTRIHKWLPKLALVVTSVMAVSATVAAAEKPNILVIFGDDIGQTNISAYSMGVVGYKTPNIDRIAKEGMIFTDYYAENSCTAGRSSFITGQSPLRTGLTKVGMPGVAVGLQKRDITIAQALKSQGYATGQFGKNHLGDKDEYLPTNHGFDEFFGNLYHLNAEEEPERPYWPKDDAEFVKVASPRGVIHSFADGKIEDTGALNKKRMETIDDETTAAAQAFIEKQAKADKPFFVWMNTTRMHAFTHVRESMQGQSGMPGNEYADGMLEHDGDVGKLLKTLDDLKIADNTIVVYTTDNGPNQWSWPDAATTPFRNEKNSNWEGAYRVPAMVRWPGKIKPGEVSTELFSGLDWFPTLLAAAGDTSVKEKLLKGWAPTSGGTNFKVHLDGYNQLPYLTGQQPKSERKEFFYFNDDGALVSMRFDNWKVVFCEQRKPGGFEVWSEPFVCLRAPKIFNLRMDPYERADVVSDQYYDWSAKNIYMLAVATLKASKFLETFVEYPPSQKPASFSIDQIRADVDRRIEEKMKKQ</sequence>
<reference evidence="3 4" key="1">
    <citation type="submission" date="2016-12" db="EMBL/GenBank/DDBJ databases">
        <authorList>
            <person name="Song W.-J."/>
            <person name="Kurnit D.M."/>
        </authorList>
    </citation>
    <scope>NUCLEOTIDE SEQUENCE [LARGE SCALE GENOMIC DNA]</scope>
    <source>
        <strain evidence="3 4">PCL1601</strain>
    </source>
</reference>
<proteinExistence type="predicted"/>
<dbReference type="PANTHER" id="PTHR43751:SF2">
    <property type="entry name" value="SULFATASE N-TERMINAL DOMAIN-CONTAINING PROTEIN"/>
    <property type="match status" value="1"/>
</dbReference>
<protein>
    <submittedName>
        <fullName evidence="3">Arylsulfatase</fullName>
    </submittedName>
</protein>
<dbReference type="RefSeq" id="WP_075119818.1">
    <property type="nucleotide sequence ID" value="NZ_MSCT01000010.1"/>
</dbReference>
<organism evidence="3 4">
    <name type="scientific">Pseudomonas chlororaphis</name>
    <dbReference type="NCBI Taxonomy" id="587753"/>
    <lineage>
        <taxon>Bacteria</taxon>
        <taxon>Pseudomonadati</taxon>
        <taxon>Pseudomonadota</taxon>
        <taxon>Gammaproteobacteria</taxon>
        <taxon>Pseudomonadales</taxon>
        <taxon>Pseudomonadaceae</taxon>
        <taxon>Pseudomonas</taxon>
    </lineage>
</organism>
<dbReference type="InterPro" id="IPR052701">
    <property type="entry name" value="GAG_Ulvan_Degrading_Sulfatases"/>
</dbReference>
<dbReference type="Proteomes" id="UP000185578">
    <property type="component" value="Unassembled WGS sequence"/>
</dbReference>
<evidence type="ECO:0000259" key="2">
    <source>
        <dbReference type="Pfam" id="PF00884"/>
    </source>
</evidence>
<evidence type="ECO:0000313" key="3">
    <source>
        <dbReference type="EMBL" id="OLF54274.1"/>
    </source>
</evidence>
<dbReference type="EMBL" id="MSCT01000010">
    <property type="protein sequence ID" value="OLF54274.1"/>
    <property type="molecule type" value="Genomic_DNA"/>
</dbReference>
<dbReference type="Pfam" id="PF00884">
    <property type="entry name" value="Sulfatase"/>
    <property type="match status" value="1"/>
</dbReference>
<dbReference type="InterPro" id="IPR017850">
    <property type="entry name" value="Alkaline_phosphatase_core_sf"/>
</dbReference>
<dbReference type="PANTHER" id="PTHR43751">
    <property type="entry name" value="SULFATASE"/>
    <property type="match status" value="1"/>
</dbReference>
<dbReference type="Gene3D" id="3.40.720.10">
    <property type="entry name" value="Alkaline Phosphatase, subunit A"/>
    <property type="match status" value="1"/>
</dbReference>
<comment type="caution">
    <text evidence="3">The sequence shown here is derived from an EMBL/GenBank/DDBJ whole genome shotgun (WGS) entry which is preliminary data.</text>
</comment>
<feature type="chain" id="PRO_5012841715" evidence="1">
    <location>
        <begin position="28"/>
        <end position="525"/>
    </location>
</feature>
<evidence type="ECO:0000256" key="1">
    <source>
        <dbReference type="SAM" id="SignalP"/>
    </source>
</evidence>
<feature type="signal peptide" evidence="1">
    <location>
        <begin position="1"/>
        <end position="27"/>
    </location>
</feature>